<protein>
    <submittedName>
        <fullName evidence="2">Uncharacterized protein</fullName>
    </submittedName>
</protein>
<reference evidence="2" key="1">
    <citation type="submission" date="2014-12" db="EMBL/GenBank/DDBJ databases">
        <title>Insight into the proteome of Arion vulgaris.</title>
        <authorList>
            <person name="Aradska J."/>
            <person name="Bulat T."/>
            <person name="Smidak R."/>
            <person name="Sarate P."/>
            <person name="Gangsoo J."/>
            <person name="Sialana F."/>
            <person name="Bilban M."/>
            <person name="Lubec G."/>
        </authorList>
    </citation>
    <scope>NUCLEOTIDE SEQUENCE</scope>
    <source>
        <tissue evidence="2">Skin</tissue>
    </source>
</reference>
<feature type="non-terminal residue" evidence="2">
    <location>
        <position position="1"/>
    </location>
</feature>
<sequence length="246" mass="28198">IGWDKSEVPTSEKEDTNRGNKKWLHRQKKMLQKQQERQHIDSVVRENQEILKKREQQELQELNARDRNKRELEEQDAKEKKNEEERMQNLKKEMMESDSFIQSESKKIELLKKLKVMDEMGSNVGDPFSKSSTVKVSIEQSNGFLENNDKHISKVHHKSLHADAASTVNHKPLQADVTSTVNHKPLHVDATSTVHHKPPPGDITSTHLDHQKNKRQSSIDDSGGYKPSYGPTRPGINKPINKPPSA</sequence>
<dbReference type="EMBL" id="HACG01021945">
    <property type="protein sequence ID" value="CEK68810.1"/>
    <property type="molecule type" value="Transcribed_RNA"/>
</dbReference>
<organism evidence="2">
    <name type="scientific">Arion vulgaris</name>
    <dbReference type="NCBI Taxonomy" id="1028688"/>
    <lineage>
        <taxon>Eukaryota</taxon>
        <taxon>Metazoa</taxon>
        <taxon>Spiralia</taxon>
        <taxon>Lophotrochozoa</taxon>
        <taxon>Mollusca</taxon>
        <taxon>Gastropoda</taxon>
        <taxon>Heterobranchia</taxon>
        <taxon>Euthyneura</taxon>
        <taxon>Panpulmonata</taxon>
        <taxon>Eupulmonata</taxon>
        <taxon>Stylommatophora</taxon>
        <taxon>Helicina</taxon>
        <taxon>Arionoidea</taxon>
        <taxon>Arionidae</taxon>
        <taxon>Arion</taxon>
    </lineage>
</organism>
<proteinExistence type="predicted"/>
<feature type="region of interest" description="Disordered" evidence="1">
    <location>
        <begin position="1"/>
        <end position="40"/>
    </location>
</feature>
<feature type="compositionally biased region" description="Basic and acidic residues" evidence="1">
    <location>
        <begin position="55"/>
        <end position="95"/>
    </location>
</feature>
<evidence type="ECO:0000313" key="2">
    <source>
        <dbReference type="EMBL" id="CEK68810.1"/>
    </source>
</evidence>
<gene>
    <name evidence="2" type="primary">ORF67836</name>
</gene>
<feature type="compositionally biased region" description="Basic residues" evidence="1">
    <location>
        <begin position="19"/>
        <end position="31"/>
    </location>
</feature>
<dbReference type="AlphaFoldDB" id="A0A0B6ZM45"/>
<feature type="compositionally biased region" description="Basic and acidic residues" evidence="1">
    <location>
        <begin position="1"/>
        <end position="18"/>
    </location>
</feature>
<feature type="region of interest" description="Disordered" evidence="1">
    <location>
        <begin position="55"/>
        <end position="101"/>
    </location>
</feature>
<name>A0A0B6ZM45_9EUPU</name>
<evidence type="ECO:0000256" key="1">
    <source>
        <dbReference type="SAM" id="MobiDB-lite"/>
    </source>
</evidence>
<feature type="region of interest" description="Disordered" evidence="1">
    <location>
        <begin position="182"/>
        <end position="246"/>
    </location>
</feature>
<accession>A0A0B6ZM45</accession>